<protein>
    <submittedName>
        <fullName evidence="1">Uncharacterized protein</fullName>
    </submittedName>
</protein>
<reference evidence="1" key="1">
    <citation type="submission" date="2012-04" db="EMBL/GenBank/DDBJ databases">
        <title>The Genome Sequence of Loa loa.</title>
        <authorList>
            <consortium name="The Broad Institute Genome Sequencing Platform"/>
            <consortium name="Broad Institute Genome Sequencing Center for Infectious Disease"/>
            <person name="Nutman T.B."/>
            <person name="Fink D.L."/>
            <person name="Russ C."/>
            <person name="Young S."/>
            <person name="Zeng Q."/>
            <person name="Gargeya S."/>
            <person name="Alvarado L."/>
            <person name="Berlin A."/>
            <person name="Chapman S.B."/>
            <person name="Chen Z."/>
            <person name="Freedman E."/>
            <person name="Gellesch M."/>
            <person name="Goldberg J."/>
            <person name="Griggs A."/>
            <person name="Gujja S."/>
            <person name="Heilman E.R."/>
            <person name="Heiman D."/>
            <person name="Howarth C."/>
            <person name="Mehta T."/>
            <person name="Neiman D."/>
            <person name="Pearson M."/>
            <person name="Roberts A."/>
            <person name="Saif S."/>
            <person name="Shea T."/>
            <person name="Shenoy N."/>
            <person name="Sisk P."/>
            <person name="Stolte C."/>
            <person name="Sykes S."/>
            <person name="White J."/>
            <person name="Yandava C."/>
            <person name="Haas B."/>
            <person name="Henn M.R."/>
            <person name="Nusbaum C."/>
            <person name="Birren B."/>
        </authorList>
    </citation>
    <scope>NUCLEOTIDE SEQUENCE [LARGE SCALE GENOMIC DNA]</scope>
</reference>
<evidence type="ECO:0000313" key="1">
    <source>
        <dbReference type="EMBL" id="EFO25257.1"/>
    </source>
</evidence>
<dbReference type="InParanoid" id="A0A1S0U4Z6"/>
<name>A0A1S0U4Z6_LOALO</name>
<dbReference type="KEGG" id="loa:LOAG_03228"/>
<dbReference type="AlphaFoldDB" id="A0A1S0U4Z6"/>
<organism evidence="1">
    <name type="scientific">Loa loa</name>
    <name type="common">Eye worm</name>
    <name type="synonym">Filaria loa</name>
    <dbReference type="NCBI Taxonomy" id="7209"/>
    <lineage>
        <taxon>Eukaryota</taxon>
        <taxon>Metazoa</taxon>
        <taxon>Ecdysozoa</taxon>
        <taxon>Nematoda</taxon>
        <taxon>Chromadorea</taxon>
        <taxon>Rhabditida</taxon>
        <taxon>Spirurina</taxon>
        <taxon>Spiruromorpha</taxon>
        <taxon>Filarioidea</taxon>
        <taxon>Onchocercidae</taxon>
        <taxon>Loa</taxon>
    </lineage>
</organism>
<accession>A0A1S0U4Z6</accession>
<dbReference type="CTD" id="9940617"/>
<dbReference type="RefSeq" id="XP_003138813.1">
    <property type="nucleotide sequence ID" value="XM_003138765.1"/>
</dbReference>
<proteinExistence type="predicted"/>
<dbReference type="EMBL" id="JH712110">
    <property type="protein sequence ID" value="EFO25257.1"/>
    <property type="molecule type" value="Genomic_DNA"/>
</dbReference>
<sequence>MTDQQPVSLFSEKLSCKNEDIFIKLVRKKEENEWKREAQRSQGMGIVVGTEFTIPKKKEGEKEERRRRKEGIFYWKKQMKQIKNAKKLLGILSLEFLLFILGDYNGKKAAIQRKLTLPVLPLPPSIAKVEMEERRIKWSMTAAQIVQNCANNQIKLVAEANLTNLTKASYRKINFA</sequence>
<dbReference type="GeneID" id="9940617"/>
<gene>
    <name evidence="1" type="ORF">LOAG_03228</name>
</gene>